<accession>A0AA48HKD3</accession>
<evidence type="ECO:0000256" key="1">
    <source>
        <dbReference type="ARBA" id="ARBA00022679"/>
    </source>
</evidence>
<name>A0AA48HKD3_9ALTE</name>
<gene>
    <name evidence="4" type="ORF">MACH26_23550</name>
</gene>
<sequence>MIDNGPKLSQINYSQLIMFQVRPFVKMDFECVQAIYQEGIDTGLATFQTEVKSWFEWDASFLHDCRLVLLNENNRVCGWAALSPVSSRCCYAGVAEVTVYMASDTRGYGGGEMLLNALVACSEKHGIWTLKAGIFEQNKASIRLHQKCGFKLLGIQEGLGKLGNRWINVAAMERRSKVVGID</sequence>
<feature type="domain" description="N-acetyltransferase" evidence="3">
    <location>
        <begin position="19"/>
        <end position="173"/>
    </location>
</feature>
<dbReference type="InterPro" id="IPR000182">
    <property type="entry name" value="GNAT_dom"/>
</dbReference>
<dbReference type="EMBL" id="AP027272">
    <property type="protein sequence ID" value="BDX06834.1"/>
    <property type="molecule type" value="Genomic_DNA"/>
</dbReference>
<dbReference type="PANTHER" id="PTHR43072">
    <property type="entry name" value="N-ACETYLTRANSFERASE"/>
    <property type="match status" value="1"/>
</dbReference>
<evidence type="ECO:0000256" key="2">
    <source>
        <dbReference type="ARBA" id="ARBA00023315"/>
    </source>
</evidence>
<keyword evidence="1" id="KW-0808">Transferase</keyword>
<dbReference type="Pfam" id="PF13420">
    <property type="entry name" value="Acetyltransf_4"/>
    <property type="match status" value="1"/>
</dbReference>
<dbReference type="Proteomes" id="UP001333710">
    <property type="component" value="Chromosome"/>
</dbReference>
<evidence type="ECO:0000313" key="4">
    <source>
        <dbReference type="EMBL" id="BDX06834.1"/>
    </source>
</evidence>
<proteinExistence type="predicted"/>
<keyword evidence="2" id="KW-0012">Acyltransferase</keyword>
<dbReference type="PROSITE" id="PS51186">
    <property type="entry name" value="GNAT"/>
    <property type="match status" value="1"/>
</dbReference>
<dbReference type="GO" id="GO:0016747">
    <property type="term" value="F:acyltransferase activity, transferring groups other than amino-acyl groups"/>
    <property type="evidence" value="ECO:0007669"/>
    <property type="project" value="InterPro"/>
</dbReference>
<evidence type="ECO:0000313" key="5">
    <source>
        <dbReference type="Proteomes" id="UP001333710"/>
    </source>
</evidence>
<organism evidence="4 5">
    <name type="scientific">Planctobacterium marinum</name>
    <dbReference type="NCBI Taxonomy" id="1631968"/>
    <lineage>
        <taxon>Bacteria</taxon>
        <taxon>Pseudomonadati</taxon>
        <taxon>Pseudomonadota</taxon>
        <taxon>Gammaproteobacteria</taxon>
        <taxon>Alteromonadales</taxon>
        <taxon>Alteromonadaceae</taxon>
        <taxon>Planctobacterium</taxon>
    </lineage>
</organism>
<evidence type="ECO:0000259" key="3">
    <source>
        <dbReference type="PROSITE" id="PS51186"/>
    </source>
</evidence>
<dbReference type="Gene3D" id="3.40.630.30">
    <property type="match status" value="1"/>
</dbReference>
<dbReference type="PANTHER" id="PTHR43072:SF23">
    <property type="entry name" value="UPF0039 PROTEIN C11D3.02C"/>
    <property type="match status" value="1"/>
</dbReference>
<dbReference type="AlphaFoldDB" id="A0AA48HKD3"/>
<keyword evidence="5" id="KW-1185">Reference proteome</keyword>
<protein>
    <submittedName>
        <fullName evidence="4">N-acetyltransferase</fullName>
    </submittedName>
</protein>
<dbReference type="KEGG" id="pmaw:MACH26_23550"/>
<dbReference type="SUPFAM" id="SSF55729">
    <property type="entry name" value="Acyl-CoA N-acyltransferases (Nat)"/>
    <property type="match status" value="1"/>
</dbReference>
<dbReference type="InterPro" id="IPR016181">
    <property type="entry name" value="Acyl_CoA_acyltransferase"/>
</dbReference>
<reference evidence="4" key="1">
    <citation type="submission" date="2023-01" db="EMBL/GenBank/DDBJ databases">
        <title>Complete genome sequence of Planctobacterium marinum strain Dej080120_11.</title>
        <authorList>
            <person name="Ueki S."/>
            <person name="Maruyama F."/>
        </authorList>
    </citation>
    <scope>NUCLEOTIDE SEQUENCE</scope>
    <source>
        <strain evidence="4">Dej080120_11</strain>
    </source>
</reference>